<dbReference type="Proteomes" id="UP001558652">
    <property type="component" value="Unassembled WGS sequence"/>
</dbReference>
<proteinExistence type="predicted"/>
<feature type="region of interest" description="Disordered" evidence="1">
    <location>
        <begin position="1"/>
        <end position="45"/>
    </location>
</feature>
<accession>A0ABD0YIF0</accession>
<evidence type="ECO:0000313" key="2">
    <source>
        <dbReference type="EMBL" id="KAL1130971.1"/>
    </source>
</evidence>
<evidence type="ECO:0000256" key="1">
    <source>
        <dbReference type="SAM" id="MobiDB-lite"/>
    </source>
</evidence>
<organism evidence="2 3">
    <name type="scientific">Ranatra chinensis</name>
    <dbReference type="NCBI Taxonomy" id="642074"/>
    <lineage>
        <taxon>Eukaryota</taxon>
        <taxon>Metazoa</taxon>
        <taxon>Ecdysozoa</taxon>
        <taxon>Arthropoda</taxon>
        <taxon>Hexapoda</taxon>
        <taxon>Insecta</taxon>
        <taxon>Pterygota</taxon>
        <taxon>Neoptera</taxon>
        <taxon>Paraneoptera</taxon>
        <taxon>Hemiptera</taxon>
        <taxon>Heteroptera</taxon>
        <taxon>Panheteroptera</taxon>
        <taxon>Nepomorpha</taxon>
        <taxon>Nepidae</taxon>
        <taxon>Ranatrinae</taxon>
        <taxon>Ranatra</taxon>
    </lineage>
</organism>
<evidence type="ECO:0000313" key="3">
    <source>
        <dbReference type="Proteomes" id="UP001558652"/>
    </source>
</evidence>
<dbReference type="AlphaFoldDB" id="A0ABD0YIF0"/>
<comment type="caution">
    <text evidence="2">The sequence shown here is derived from an EMBL/GenBank/DDBJ whole genome shotgun (WGS) entry which is preliminary data.</text>
</comment>
<reference evidence="2 3" key="1">
    <citation type="submission" date="2024-07" db="EMBL/GenBank/DDBJ databases">
        <title>Chromosome-level genome assembly of the water stick insect Ranatra chinensis (Heteroptera: Nepidae).</title>
        <authorList>
            <person name="Liu X."/>
        </authorList>
    </citation>
    <scope>NUCLEOTIDE SEQUENCE [LARGE SCALE GENOMIC DNA]</scope>
    <source>
        <strain evidence="2">Cailab_2021Rc</strain>
        <tissue evidence="2">Muscle</tissue>
    </source>
</reference>
<protein>
    <submittedName>
        <fullName evidence="2">Uncharacterized protein</fullName>
    </submittedName>
</protein>
<gene>
    <name evidence="2" type="ORF">AAG570_012212</name>
</gene>
<feature type="compositionally biased region" description="Basic residues" evidence="1">
    <location>
        <begin position="1"/>
        <end position="12"/>
    </location>
</feature>
<sequence length="260" mass="30109">MASKRRNMFHKNKTQETTEIARKDRAVTERPDYISPSGGGPKLKDTLFERKPFTLRPNHRTRAPAARDTRQIIGPLFYINEKGGPEHSIRVTSLINPPAQHGTVHKPQLNLHNSHFHSGQKEKLIRPCANDWKSTEETPVIAIFSGANSRDMSYDPNSRISETGWVQEATDGRASRHLPSLDHSRNAYFIHHQLKNRIDRRFAMAHQIDIIVGHCAVEEFFTTQLRKDERVDYPWRMDAIFSVERMPEYVAAIFTRREVY</sequence>
<name>A0ABD0YIF0_9HEMI</name>
<keyword evidence="3" id="KW-1185">Reference proteome</keyword>
<feature type="compositionally biased region" description="Basic and acidic residues" evidence="1">
    <location>
        <begin position="13"/>
        <end position="32"/>
    </location>
</feature>
<dbReference type="EMBL" id="JBFDAA010000007">
    <property type="protein sequence ID" value="KAL1130971.1"/>
    <property type="molecule type" value="Genomic_DNA"/>
</dbReference>